<protein>
    <submittedName>
        <fullName evidence="8">FtsX-like permease family protein</fullName>
    </submittedName>
</protein>
<keyword evidence="3 6" id="KW-0812">Transmembrane</keyword>
<reference evidence="9" key="1">
    <citation type="journal article" date="2019" name="Int. J. Syst. Evol. Microbiol.">
        <title>The Global Catalogue of Microorganisms (GCM) 10K type strain sequencing project: providing services to taxonomists for standard genome sequencing and annotation.</title>
        <authorList>
            <consortium name="The Broad Institute Genomics Platform"/>
            <consortium name="The Broad Institute Genome Sequencing Center for Infectious Disease"/>
            <person name="Wu L."/>
            <person name="Ma J."/>
        </authorList>
    </citation>
    <scope>NUCLEOTIDE SEQUENCE [LARGE SCALE GENOMIC DNA]</scope>
    <source>
        <strain evidence="9">JCM 4816</strain>
    </source>
</reference>
<evidence type="ECO:0000256" key="3">
    <source>
        <dbReference type="ARBA" id="ARBA00022692"/>
    </source>
</evidence>
<comment type="subcellular location">
    <subcellularLocation>
        <location evidence="1">Cell membrane</location>
        <topology evidence="1">Multi-pass membrane protein</topology>
    </subcellularLocation>
</comment>
<comment type="caution">
    <text evidence="8">The sequence shown here is derived from an EMBL/GenBank/DDBJ whole genome shotgun (WGS) entry which is preliminary data.</text>
</comment>
<sequence length="592" mass="61200">MGGFAGFVLLRLRAHRLLVGAALVTILLTTTVLAALAGFTSGVADAGARRLLRTTDAAATPLLLSRQIGYPQRAESDPEARRLAARTLPGLPLSVRTVAVSDGFGLPGGSASDPDVTSLATLDRGELRLLQGSWPADAAPGGSPVQIAVPRAAEQRLLQALPSAATDRRLVGARFTLTDRISKAKVTVLVTGVYEARDTTNPYWQLDSLGGRGVQRSAGGGGTTYGPMLTTDGAFRTGAVTQSEQSWLALPDVSALHARDLAELAAAGRASAAAISAQGEFQVVTQLPTVLDQLRQSLLVARSTLLVVVLQLALLTVMTLLLAARLLTEEREGENTLLRARGAAPRRLVRFAAGEALLLAVPAAVLAPLLAGPLIRLLTRFGPLSRAGVRLDGPLPASAWWTALLTAAGCALVVVAPTLARARGWSESRRARTRRAALPGVLRGGADVALVALAAAAYWQLRHYAGTGSGVLSSGLSGSLGIDPVLVVAPTLALAAGTVLTLRLLPLVARIGERIATRGDGLPAALAAWQLSRRSHRSAGPVLALALAAAIGTLAVGQTASWQRSQRDQAAFDTAADVRVASMRTPALGQGG</sequence>
<evidence type="ECO:0000256" key="4">
    <source>
        <dbReference type="ARBA" id="ARBA00022989"/>
    </source>
</evidence>
<evidence type="ECO:0000313" key="9">
    <source>
        <dbReference type="Proteomes" id="UP001596174"/>
    </source>
</evidence>
<feature type="transmembrane region" description="Helical" evidence="6">
    <location>
        <begin position="305"/>
        <end position="327"/>
    </location>
</feature>
<feature type="domain" description="ABC3 transporter permease C-terminal" evidence="7">
    <location>
        <begin position="307"/>
        <end position="422"/>
    </location>
</feature>
<dbReference type="EMBL" id="JBHSQJ010000003">
    <property type="protein sequence ID" value="MFC5905763.1"/>
    <property type="molecule type" value="Genomic_DNA"/>
</dbReference>
<evidence type="ECO:0000256" key="1">
    <source>
        <dbReference type="ARBA" id="ARBA00004651"/>
    </source>
</evidence>
<gene>
    <name evidence="8" type="ORF">ACFP3V_00795</name>
</gene>
<keyword evidence="4 6" id="KW-1133">Transmembrane helix</keyword>
<feature type="transmembrane region" description="Helical" evidence="6">
    <location>
        <begin position="399"/>
        <end position="420"/>
    </location>
</feature>
<evidence type="ECO:0000256" key="6">
    <source>
        <dbReference type="SAM" id="Phobius"/>
    </source>
</evidence>
<name>A0ABW1FUV9_9ACTN</name>
<evidence type="ECO:0000259" key="7">
    <source>
        <dbReference type="Pfam" id="PF02687"/>
    </source>
</evidence>
<evidence type="ECO:0000313" key="8">
    <source>
        <dbReference type="EMBL" id="MFC5905763.1"/>
    </source>
</evidence>
<dbReference type="Pfam" id="PF02687">
    <property type="entry name" value="FtsX"/>
    <property type="match status" value="1"/>
</dbReference>
<organism evidence="8 9">
    <name type="scientific">Streptacidiphilus monticola</name>
    <dbReference type="NCBI Taxonomy" id="2161674"/>
    <lineage>
        <taxon>Bacteria</taxon>
        <taxon>Bacillati</taxon>
        <taxon>Actinomycetota</taxon>
        <taxon>Actinomycetes</taxon>
        <taxon>Kitasatosporales</taxon>
        <taxon>Streptomycetaceae</taxon>
        <taxon>Streptacidiphilus</taxon>
    </lineage>
</organism>
<keyword evidence="5 6" id="KW-0472">Membrane</keyword>
<evidence type="ECO:0000256" key="5">
    <source>
        <dbReference type="ARBA" id="ARBA00023136"/>
    </source>
</evidence>
<feature type="non-terminal residue" evidence="8">
    <location>
        <position position="592"/>
    </location>
</feature>
<proteinExistence type="predicted"/>
<dbReference type="InterPro" id="IPR003838">
    <property type="entry name" value="ABC3_permease_C"/>
</dbReference>
<keyword evidence="9" id="KW-1185">Reference proteome</keyword>
<feature type="transmembrane region" description="Helical" evidence="6">
    <location>
        <begin position="542"/>
        <end position="562"/>
    </location>
</feature>
<feature type="transmembrane region" description="Helical" evidence="6">
    <location>
        <begin position="481"/>
        <end position="505"/>
    </location>
</feature>
<accession>A0ABW1FUV9</accession>
<keyword evidence="2" id="KW-1003">Cell membrane</keyword>
<feature type="transmembrane region" description="Helical" evidence="6">
    <location>
        <begin position="441"/>
        <end position="461"/>
    </location>
</feature>
<dbReference type="Proteomes" id="UP001596174">
    <property type="component" value="Unassembled WGS sequence"/>
</dbReference>
<dbReference type="RefSeq" id="WP_380578521.1">
    <property type="nucleotide sequence ID" value="NZ_JBHSQJ010000003.1"/>
</dbReference>
<evidence type="ECO:0000256" key="2">
    <source>
        <dbReference type="ARBA" id="ARBA00022475"/>
    </source>
</evidence>
<feature type="transmembrane region" description="Helical" evidence="6">
    <location>
        <begin position="348"/>
        <end position="371"/>
    </location>
</feature>